<proteinExistence type="predicted"/>
<dbReference type="EMBL" id="JBFTWV010000083">
    <property type="protein sequence ID" value="KAL2788223.1"/>
    <property type="molecule type" value="Genomic_DNA"/>
</dbReference>
<keyword evidence="1" id="KW-0539">Nucleus</keyword>
<reference evidence="3 4" key="1">
    <citation type="submission" date="2024-07" db="EMBL/GenBank/DDBJ databases">
        <title>Section-level genome sequencing and comparative genomics of Aspergillus sections Usti and Cavernicolus.</title>
        <authorList>
            <consortium name="Lawrence Berkeley National Laboratory"/>
            <person name="Nybo J.L."/>
            <person name="Vesth T.C."/>
            <person name="Theobald S."/>
            <person name="Frisvad J.C."/>
            <person name="Larsen T.O."/>
            <person name="Kjaerboelling I."/>
            <person name="Rothschild-Mancinelli K."/>
            <person name="Lyhne E.K."/>
            <person name="Kogle M.E."/>
            <person name="Barry K."/>
            <person name="Clum A."/>
            <person name="Na H."/>
            <person name="Ledsgaard L."/>
            <person name="Lin J."/>
            <person name="Lipzen A."/>
            <person name="Kuo A."/>
            <person name="Riley R."/>
            <person name="Mondo S."/>
            <person name="Labutti K."/>
            <person name="Haridas S."/>
            <person name="Pangalinan J."/>
            <person name="Salamov A.A."/>
            <person name="Simmons B.A."/>
            <person name="Magnuson J.K."/>
            <person name="Chen J."/>
            <person name="Drula E."/>
            <person name="Henrissat B."/>
            <person name="Wiebenga A."/>
            <person name="Lubbers R.J."/>
            <person name="Gomes A.C."/>
            <person name="Makela M.R."/>
            <person name="Stajich J."/>
            <person name="Grigoriev I.V."/>
            <person name="Mortensen U.H."/>
            <person name="De Vries R.P."/>
            <person name="Baker S.E."/>
            <person name="Andersen M.R."/>
        </authorList>
    </citation>
    <scope>NUCLEOTIDE SEQUENCE [LARGE SCALE GENOMIC DNA]</scope>
    <source>
        <strain evidence="3 4">CBS 209.92</strain>
    </source>
</reference>
<evidence type="ECO:0000256" key="1">
    <source>
        <dbReference type="ARBA" id="ARBA00023242"/>
    </source>
</evidence>
<feature type="domain" description="Xylanolytic transcriptional activator regulatory" evidence="2">
    <location>
        <begin position="52"/>
        <end position="217"/>
    </location>
</feature>
<dbReference type="PANTHER" id="PTHR31668">
    <property type="entry name" value="GLUCOSE TRANSPORT TRANSCRIPTION REGULATOR RGT1-RELATED-RELATED"/>
    <property type="match status" value="1"/>
</dbReference>
<accession>A0ABR4FYA7</accession>
<dbReference type="InterPro" id="IPR050797">
    <property type="entry name" value="Carb_Metab_Trans_Reg"/>
</dbReference>
<dbReference type="Proteomes" id="UP001610563">
    <property type="component" value="Unassembled WGS sequence"/>
</dbReference>
<dbReference type="CDD" id="cd12148">
    <property type="entry name" value="fungal_TF_MHR"/>
    <property type="match status" value="1"/>
</dbReference>
<name>A0ABR4FYA7_9EURO</name>
<comment type="caution">
    <text evidence="3">The sequence shown here is derived from an EMBL/GenBank/DDBJ whole genome shotgun (WGS) entry which is preliminary data.</text>
</comment>
<gene>
    <name evidence="3" type="ORF">BJX66DRAFT_340499</name>
</gene>
<dbReference type="Pfam" id="PF04082">
    <property type="entry name" value="Fungal_trans"/>
    <property type="match status" value="1"/>
</dbReference>
<evidence type="ECO:0000313" key="4">
    <source>
        <dbReference type="Proteomes" id="UP001610563"/>
    </source>
</evidence>
<sequence>MGLREPEGNKVIGDVSSTASRLGLGNYFPGNNGIGSQPPSTNTLSVYIQRLYWSMPIFDIVDVTQNLVQMPSNLPARRYALLLAIKAAAHAHSSLLRDYGDECNHQLLTEAIRASKKYDVVEEEDNYSLEGMLASFFLFIACWNLDRVTSAWWYLRQSIGLALARRLNQEAEYQSFTVQEGERKRRIFWTLLIAERTFCLMHDKPVVLQADIILPCSPSRAHGEVAALVCSATLFQRLLFDTSGSWTATGFVTPVTLKEYGNDTTLSPSSQSLSHLPVIQRIDHLVTMNWLRAKVWELGSAQPRPSSGFIASNENAPWRLEQPLVIGSHVVEILQSSVDVLTLALTPVLDRKLHAICACVFDILPPMQRIRPGVCEAVLRGLWDLLCKVNLGGRTADFLFAKLKA</sequence>
<dbReference type="PANTHER" id="PTHR31668:SF19">
    <property type="entry name" value="ZN(2)-C6 FUNGAL-TYPE DOMAIN-CONTAINING PROTEIN-RELATED"/>
    <property type="match status" value="1"/>
</dbReference>
<keyword evidence="4" id="KW-1185">Reference proteome</keyword>
<organism evidence="3 4">
    <name type="scientific">Aspergillus keveii</name>
    <dbReference type="NCBI Taxonomy" id="714993"/>
    <lineage>
        <taxon>Eukaryota</taxon>
        <taxon>Fungi</taxon>
        <taxon>Dikarya</taxon>
        <taxon>Ascomycota</taxon>
        <taxon>Pezizomycotina</taxon>
        <taxon>Eurotiomycetes</taxon>
        <taxon>Eurotiomycetidae</taxon>
        <taxon>Eurotiales</taxon>
        <taxon>Aspergillaceae</taxon>
        <taxon>Aspergillus</taxon>
        <taxon>Aspergillus subgen. Nidulantes</taxon>
    </lineage>
</organism>
<evidence type="ECO:0000259" key="2">
    <source>
        <dbReference type="Pfam" id="PF04082"/>
    </source>
</evidence>
<protein>
    <recommendedName>
        <fullName evidence="2">Xylanolytic transcriptional activator regulatory domain-containing protein</fullName>
    </recommendedName>
</protein>
<dbReference type="InterPro" id="IPR007219">
    <property type="entry name" value="XnlR_reg_dom"/>
</dbReference>
<evidence type="ECO:0000313" key="3">
    <source>
        <dbReference type="EMBL" id="KAL2788223.1"/>
    </source>
</evidence>